<gene>
    <name evidence="1" type="ORF">PF008_g31073</name>
</gene>
<protein>
    <submittedName>
        <fullName evidence="1">Uncharacterized protein</fullName>
    </submittedName>
</protein>
<name>A0A6G0Q4H8_9STRA</name>
<evidence type="ECO:0000313" key="1">
    <source>
        <dbReference type="EMBL" id="KAE9268636.1"/>
    </source>
</evidence>
<evidence type="ECO:0000313" key="2">
    <source>
        <dbReference type="Proteomes" id="UP000486351"/>
    </source>
</evidence>
<accession>A0A6G0Q4H8</accession>
<feature type="non-terminal residue" evidence="1">
    <location>
        <position position="149"/>
    </location>
</feature>
<comment type="caution">
    <text evidence="1">The sequence shown here is derived from an EMBL/GenBank/DDBJ whole genome shotgun (WGS) entry which is preliminary data.</text>
</comment>
<reference evidence="1 2" key="1">
    <citation type="submission" date="2018-09" db="EMBL/GenBank/DDBJ databases">
        <title>Genomic investigation of the strawberry pathogen Phytophthora fragariae indicates pathogenicity is determined by transcriptional variation in three key races.</title>
        <authorList>
            <person name="Adams T.M."/>
            <person name="Armitage A.D."/>
            <person name="Sobczyk M.K."/>
            <person name="Bates H.J."/>
            <person name="Dunwell J.M."/>
            <person name="Nellist C.F."/>
            <person name="Harrison R.J."/>
        </authorList>
    </citation>
    <scope>NUCLEOTIDE SEQUENCE [LARGE SCALE GENOMIC DNA]</scope>
    <source>
        <strain evidence="1 2">NOV-77</strain>
    </source>
</reference>
<dbReference type="EMBL" id="QXFY01006481">
    <property type="protein sequence ID" value="KAE9268636.1"/>
    <property type="molecule type" value="Genomic_DNA"/>
</dbReference>
<organism evidence="1 2">
    <name type="scientific">Phytophthora fragariae</name>
    <dbReference type="NCBI Taxonomy" id="53985"/>
    <lineage>
        <taxon>Eukaryota</taxon>
        <taxon>Sar</taxon>
        <taxon>Stramenopiles</taxon>
        <taxon>Oomycota</taxon>
        <taxon>Peronosporomycetes</taxon>
        <taxon>Peronosporales</taxon>
        <taxon>Peronosporaceae</taxon>
        <taxon>Phytophthora</taxon>
    </lineage>
</organism>
<proteinExistence type="predicted"/>
<dbReference type="AlphaFoldDB" id="A0A6G0Q4H8"/>
<dbReference type="Proteomes" id="UP000486351">
    <property type="component" value="Unassembled WGS sequence"/>
</dbReference>
<sequence length="149" mass="16059">MTEKVCSDLREMEQCLQVQIDRDVEAADIMSKPHATKEWAIDSTLAITITVDDISPTAQEEGTTHVESMVVVEALGAVVILNSDNTCLERHCTNRVAHECRPITLVAAVSGASVPDTISQSAALTGIPDMASSCTSWMKNAQLDLSDTR</sequence>